<feature type="region of interest" description="Disordered" evidence="1">
    <location>
        <begin position="65"/>
        <end position="111"/>
    </location>
</feature>
<evidence type="ECO:0000313" key="2">
    <source>
        <dbReference type="EMBL" id="EPY16161.1"/>
    </source>
</evidence>
<dbReference type="EMBL" id="ATMH01011474">
    <property type="protein sequence ID" value="EPY16161.1"/>
    <property type="molecule type" value="Genomic_DNA"/>
</dbReference>
<evidence type="ECO:0000313" key="3">
    <source>
        <dbReference type="Proteomes" id="UP000015354"/>
    </source>
</evidence>
<evidence type="ECO:0000256" key="1">
    <source>
        <dbReference type="SAM" id="MobiDB-lite"/>
    </source>
</evidence>
<feature type="region of interest" description="Disordered" evidence="1">
    <location>
        <begin position="164"/>
        <end position="355"/>
    </location>
</feature>
<dbReference type="AlphaFoldDB" id="S9UNC1"/>
<organism evidence="2 3">
    <name type="scientific">Strigomonas culicis</name>
    <dbReference type="NCBI Taxonomy" id="28005"/>
    <lineage>
        <taxon>Eukaryota</taxon>
        <taxon>Discoba</taxon>
        <taxon>Euglenozoa</taxon>
        <taxon>Kinetoplastea</taxon>
        <taxon>Metakinetoplastina</taxon>
        <taxon>Trypanosomatida</taxon>
        <taxon>Trypanosomatidae</taxon>
        <taxon>Strigomonadinae</taxon>
        <taxon>Strigomonas</taxon>
    </lineage>
</organism>
<dbReference type="OrthoDB" id="266249at2759"/>
<sequence length="355" mass="39017">MNSNNKTEEKPVEGIQFSLDHIEELLNRGHEILYGDKNVISPNFNASPDDSSMEHVPATHHIALSGETPTVSPGSHLLNTSATPSSHQRRPSSKRRSTISAPRRDEIADLPVSARAKRISIIKSRGGRVPDMEEGVDPEDRAQDVSMAELKRRIHLELEEYRRNGPLMTRSKKPTSESRRRLRTHSMPKPAPRPVLTRPVHTEVPKARSVPAPAPRKRPQPQPLPVPRPVRTTAPRDGRVPVWERLYHEGTALHDRNGSPPPAAAAPHAARSSKVQRSAIPVQRSAAPVQRLVVPGHYLSRPRPALLPRGPRRRRHARAGGGLAPRVHDAASPRAARRQAHHVTAQGGSAEGPGA</sequence>
<reference evidence="2 3" key="1">
    <citation type="journal article" date="2013" name="PLoS ONE">
        <title>Predicting the Proteins of Angomonas deanei, Strigomonas culicis and Their Respective Endosymbionts Reveals New Aspects of the Trypanosomatidae Family.</title>
        <authorList>
            <person name="Motta M.C."/>
            <person name="Martins A.C."/>
            <person name="de Souza S.S."/>
            <person name="Catta-Preta C.M."/>
            <person name="Silva R."/>
            <person name="Klein C.C."/>
            <person name="de Almeida L.G."/>
            <person name="de Lima Cunha O."/>
            <person name="Ciapina L.P."/>
            <person name="Brocchi M."/>
            <person name="Colabardini A.C."/>
            <person name="de Araujo Lima B."/>
            <person name="Machado C.R."/>
            <person name="de Almeida Soares C.M."/>
            <person name="Probst C.M."/>
            <person name="de Menezes C.B."/>
            <person name="Thompson C.E."/>
            <person name="Bartholomeu D.C."/>
            <person name="Gradia D.F."/>
            <person name="Pavoni D.P."/>
            <person name="Grisard E.C."/>
            <person name="Fantinatti-Garboggini F."/>
            <person name="Marchini F.K."/>
            <person name="Rodrigues-Luiz G.F."/>
            <person name="Wagner G."/>
            <person name="Goldman G.H."/>
            <person name="Fietto J.L."/>
            <person name="Elias M.C."/>
            <person name="Goldman M.H."/>
            <person name="Sagot M.F."/>
            <person name="Pereira M."/>
            <person name="Stoco P.H."/>
            <person name="de Mendonca-Neto R.P."/>
            <person name="Teixeira S.M."/>
            <person name="Maciel T.E."/>
            <person name="de Oliveira Mendes T.A."/>
            <person name="Urmenyi T.P."/>
            <person name="de Souza W."/>
            <person name="Schenkman S."/>
            <person name="de Vasconcelos A.T."/>
        </authorList>
    </citation>
    <scope>NUCLEOTIDE SEQUENCE [LARGE SCALE GENOMIC DNA]</scope>
</reference>
<keyword evidence="3" id="KW-1185">Reference proteome</keyword>
<proteinExistence type="predicted"/>
<comment type="caution">
    <text evidence="2">The sequence shown here is derived from an EMBL/GenBank/DDBJ whole genome shotgun (WGS) entry which is preliminary data.</text>
</comment>
<accession>S9UNC1</accession>
<protein>
    <submittedName>
        <fullName evidence="2">Uncharacterized protein</fullName>
    </submittedName>
</protein>
<feature type="compositionally biased region" description="Basic residues" evidence="1">
    <location>
        <begin position="87"/>
        <end position="97"/>
    </location>
</feature>
<name>S9UNC1_9TRYP</name>
<gene>
    <name evidence="2" type="ORF">STCU_11512</name>
</gene>
<feature type="compositionally biased region" description="Basic and acidic residues" evidence="1">
    <location>
        <begin position="245"/>
        <end position="257"/>
    </location>
</feature>
<feature type="compositionally biased region" description="Polar residues" evidence="1">
    <location>
        <begin position="67"/>
        <end position="86"/>
    </location>
</feature>
<dbReference type="Proteomes" id="UP000015354">
    <property type="component" value="Unassembled WGS sequence"/>
</dbReference>